<accession>A0A4P9YYB5</accession>
<evidence type="ECO:0000256" key="1">
    <source>
        <dbReference type="SAM" id="MobiDB-lite"/>
    </source>
</evidence>
<evidence type="ECO:0000313" key="2">
    <source>
        <dbReference type="EMBL" id="RKP23990.1"/>
    </source>
</evidence>
<dbReference type="OrthoDB" id="6117924at2759"/>
<name>A0A4P9YYB5_9FUNG</name>
<keyword evidence="3" id="KW-1185">Reference proteome</keyword>
<proteinExistence type="predicted"/>
<feature type="region of interest" description="Disordered" evidence="1">
    <location>
        <begin position="54"/>
        <end position="85"/>
    </location>
</feature>
<sequence>TDVLQELIERYDNWRLSLGDVTPSDYTQTILTESTEDDYMSTWNFSTIKRSLPTSSTVRGTDHARPASFSSESMVLSTSQHDDYQLPSDISDGDTIRSTIRLMDLQATTDENGNTALEATEHPDGTVRRIPLARASMVIPPDEAEDTYLVGKELALSVLLPALAKIKERDDAQVEQAIQKVEQGVLELERTHPELLFTVVAEIVAALQSSHPEIQERVGLPATAVEIHHPVTADAATMMTIIRGKTLKVRGDGTVKVIQKGETGVQTSLIINQKDLEDTIAYEAGIADAATSPEADASTLVDSESAGTTERDGATEADATEADADDATSEASGGFFMFNSPIVAYLYNRWYSKWTFT</sequence>
<feature type="region of interest" description="Disordered" evidence="1">
    <location>
        <begin position="293"/>
        <end position="326"/>
    </location>
</feature>
<dbReference type="EMBL" id="KZ990524">
    <property type="protein sequence ID" value="RKP23990.1"/>
    <property type="molecule type" value="Genomic_DNA"/>
</dbReference>
<dbReference type="Proteomes" id="UP000278143">
    <property type="component" value="Unassembled WGS sequence"/>
</dbReference>
<protein>
    <submittedName>
        <fullName evidence="2">Uncharacterized protein</fullName>
    </submittedName>
</protein>
<gene>
    <name evidence="2" type="ORF">SYNPS1DRAFT_23916</name>
</gene>
<organism evidence="2 3">
    <name type="scientific">Syncephalis pseudoplumigaleata</name>
    <dbReference type="NCBI Taxonomy" id="1712513"/>
    <lineage>
        <taxon>Eukaryota</taxon>
        <taxon>Fungi</taxon>
        <taxon>Fungi incertae sedis</taxon>
        <taxon>Zoopagomycota</taxon>
        <taxon>Zoopagomycotina</taxon>
        <taxon>Zoopagomycetes</taxon>
        <taxon>Zoopagales</taxon>
        <taxon>Piptocephalidaceae</taxon>
        <taxon>Syncephalis</taxon>
    </lineage>
</organism>
<dbReference type="AlphaFoldDB" id="A0A4P9YYB5"/>
<evidence type="ECO:0000313" key="3">
    <source>
        <dbReference type="Proteomes" id="UP000278143"/>
    </source>
</evidence>
<feature type="non-terminal residue" evidence="2">
    <location>
        <position position="1"/>
    </location>
</feature>
<reference evidence="3" key="1">
    <citation type="journal article" date="2018" name="Nat. Microbiol.">
        <title>Leveraging single-cell genomics to expand the fungal tree of life.</title>
        <authorList>
            <person name="Ahrendt S.R."/>
            <person name="Quandt C.A."/>
            <person name="Ciobanu D."/>
            <person name="Clum A."/>
            <person name="Salamov A."/>
            <person name="Andreopoulos B."/>
            <person name="Cheng J.F."/>
            <person name="Woyke T."/>
            <person name="Pelin A."/>
            <person name="Henrissat B."/>
            <person name="Reynolds N.K."/>
            <person name="Benny G.L."/>
            <person name="Smith M.E."/>
            <person name="James T.Y."/>
            <person name="Grigoriev I.V."/>
        </authorList>
    </citation>
    <scope>NUCLEOTIDE SEQUENCE [LARGE SCALE GENOMIC DNA]</scope>
    <source>
        <strain evidence="3">Benny S71-1</strain>
    </source>
</reference>
<feature type="compositionally biased region" description="Polar residues" evidence="1">
    <location>
        <begin position="68"/>
        <end position="79"/>
    </location>
</feature>